<evidence type="ECO:0000259" key="2">
    <source>
        <dbReference type="SMART" id="SM01117"/>
    </source>
</evidence>
<evidence type="ECO:0000256" key="1">
    <source>
        <dbReference type="SAM" id="MobiDB-lite"/>
    </source>
</evidence>
<protein>
    <submittedName>
        <fullName evidence="4">Cytochrome b5 domain-containing protein</fullName>
    </submittedName>
    <submittedName>
        <fullName evidence="3">Steroid-binding protein</fullName>
    </submittedName>
</protein>
<dbReference type="EMBL" id="MKGH01000010">
    <property type="protein sequence ID" value="PKX79180.1"/>
    <property type="molecule type" value="Genomic_DNA"/>
</dbReference>
<feature type="region of interest" description="Disordered" evidence="1">
    <location>
        <begin position="59"/>
        <end position="79"/>
    </location>
</feature>
<reference evidence="4" key="2">
    <citation type="submission" date="2023-04" db="EMBL/GenBank/DDBJ databases">
        <title>Novel strain of Lactilactobacillus sakei and use thereof.</title>
        <authorList>
            <person name="Kim S.Y."/>
        </authorList>
    </citation>
    <scope>NUCLEOTIDE SEQUENCE</scope>
    <source>
        <strain evidence="4">HUP1</strain>
    </source>
</reference>
<dbReference type="AlphaFoldDB" id="A0A1W6D3B1"/>
<dbReference type="InterPro" id="IPR001199">
    <property type="entry name" value="Cyt_B5-like_heme/steroid-bd"/>
</dbReference>
<feature type="domain" description="Cytochrome b5 heme-binding" evidence="2">
    <location>
        <begin position="6"/>
        <end position="78"/>
    </location>
</feature>
<dbReference type="InterPro" id="IPR036400">
    <property type="entry name" value="Cyt_B5-like_heme/steroid_sf"/>
</dbReference>
<evidence type="ECO:0000313" key="5">
    <source>
        <dbReference type="Proteomes" id="UP000234349"/>
    </source>
</evidence>
<dbReference type="GeneID" id="57132225"/>
<dbReference type="SUPFAM" id="SSF55856">
    <property type="entry name" value="Cytochrome b5-like heme/steroid binding domain"/>
    <property type="match status" value="1"/>
</dbReference>
<dbReference type="Proteomes" id="UP000234349">
    <property type="component" value="Unassembled WGS sequence"/>
</dbReference>
<accession>A0A1W6D3B1</accession>
<dbReference type="Proteomes" id="UP001179858">
    <property type="component" value="Chromosome"/>
</dbReference>
<proteinExistence type="predicted"/>
<gene>
    <name evidence="3" type="ORF">CUR37_03015</name>
    <name evidence="4" type="ORF">QBD03_07560</name>
</gene>
<dbReference type="Gene3D" id="3.10.120.10">
    <property type="entry name" value="Cytochrome b5-like heme/steroid binding domain"/>
    <property type="match status" value="1"/>
</dbReference>
<dbReference type="RefSeq" id="WP_011375006.1">
    <property type="nucleotide sequence ID" value="NZ_AP017931.1"/>
</dbReference>
<dbReference type="Pfam" id="PF00173">
    <property type="entry name" value="Cyt-b5"/>
    <property type="match status" value="1"/>
</dbReference>
<evidence type="ECO:0000313" key="6">
    <source>
        <dbReference type="Proteomes" id="UP001179858"/>
    </source>
</evidence>
<dbReference type="EMBL" id="CP122959">
    <property type="protein sequence ID" value="WGI18604.1"/>
    <property type="molecule type" value="Genomic_DNA"/>
</dbReference>
<dbReference type="SMART" id="SM01117">
    <property type="entry name" value="Cyt-b5"/>
    <property type="match status" value="1"/>
</dbReference>
<dbReference type="OMA" id="EHWAGQD"/>
<name>A0A1W6D3B1_LATSK</name>
<evidence type="ECO:0000313" key="4">
    <source>
        <dbReference type="EMBL" id="WGI18604.1"/>
    </source>
</evidence>
<evidence type="ECO:0000313" key="3">
    <source>
        <dbReference type="EMBL" id="PKX79180.1"/>
    </source>
</evidence>
<organism evidence="4 6">
    <name type="scientific">Latilactobacillus sakei</name>
    <name type="common">Lactobacillus sakei</name>
    <dbReference type="NCBI Taxonomy" id="1599"/>
    <lineage>
        <taxon>Bacteria</taxon>
        <taxon>Bacillati</taxon>
        <taxon>Bacillota</taxon>
        <taxon>Bacilli</taxon>
        <taxon>Lactobacillales</taxon>
        <taxon>Lactobacillaceae</taxon>
        <taxon>Latilactobacillus</taxon>
    </lineage>
</organism>
<reference evidence="3 5" key="1">
    <citation type="submission" date="2016-09" db="EMBL/GenBank/DDBJ databases">
        <authorList>
            <person name="Inglin R.C."/>
        </authorList>
    </citation>
    <scope>NUCLEOTIDE SEQUENCE [LARGE SCALE GENOMIC DNA]</scope>
    <source>
        <strain evidence="3 5">RI-517</strain>
    </source>
</reference>
<sequence length="79" mass="8785">MTDKIFTKETLAQYNGQDGQPSYVAVEGIVYDLSAMGPWEGGKHFKGLRAGQDLTEAFANSHHTPKRLQNLPQMGRYEG</sequence>